<accession>A0A1L9THM0</accession>
<sequence>MLWRCGCCVLSSSRSSPGGYNSLCFLMLMLLILIIISIDSPDTLFTNSDSVQNECLLK</sequence>
<dbReference type="RefSeq" id="XP_040702708.1">
    <property type="nucleotide sequence ID" value="XM_040843820.1"/>
</dbReference>
<gene>
    <name evidence="2" type="ORF">ASPSYDRAFT_202669</name>
</gene>
<evidence type="ECO:0000313" key="3">
    <source>
        <dbReference type="Proteomes" id="UP000184356"/>
    </source>
</evidence>
<evidence type="ECO:0000313" key="2">
    <source>
        <dbReference type="EMBL" id="OJJ58902.1"/>
    </source>
</evidence>
<dbReference type="AlphaFoldDB" id="A0A1L9THM0"/>
<dbReference type="VEuPathDB" id="FungiDB:ASPSYDRAFT_202669"/>
<keyword evidence="3" id="KW-1185">Reference proteome</keyword>
<dbReference type="GeneID" id="63759893"/>
<keyword evidence="1" id="KW-0472">Membrane</keyword>
<evidence type="ECO:0000256" key="1">
    <source>
        <dbReference type="SAM" id="Phobius"/>
    </source>
</evidence>
<dbReference type="Proteomes" id="UP000184356">
    <property type="component" value="Unassembled WGS sequence"/>
</dbReference>
<keyword evidence="1" id="KW-1133">Transmembrane helix</keyword>
<reference evidence="3" key="1">
    <citation type="journal article" date="2017" name="Genome Biol.">
        <title>Comparative genomics reveals high biological diversity and specific adaptations in the industrially and medically important fungal genus Aspergillus.</title>
        <authorList>
            <person name="de Vries R.P."/>
            <person name="Riley R."/>
            <person name="Wiebenga A."/>
            <person name="Aguilar-Osorio G."/>
            <person name="Amillis S."/>
            <person name="Uchima C.A."/>
            <person name="Anderluh G."/>
            <person name="Asadollahi M."/>
            <person name="Askin M."/>
            <person name="Barry K."/>
            <person name="Battaglia E."/>
            <person name="Bayram O."/>
            <person name="Benocci T."/>
            <person name="Braus-Stromeyer S.A."/>
            <person name="Caldana C."/>
            <person name="Canovas D."/>
            <person name="Cerqueira G.C."/>
            <person name="Chen F."/>
            <person name="Chen W."/>
            <person name="Choi C."/>
            <person name="Clum A."/>
            <person name="Dos Santos R.A."/>
            <person name="Damasio A.R."/>
            <person name="Diallinas G."/>
            <person name="Emri T."/>
            <person name="Fekete E."/>
            <person name="Flipphi M."/>
            <person name="Freyberg S."/>
            <person name="Gallo A."/>
            <person name="Gournas C."/>
            <person name="Habgood R."/>
            <person name="Hainaut M."/>
            <person name="Harispe M.L."/>
            <person name="Henrissat B."/>
            <person name="Hilden K.S."/>
            <person name="Hope R."/>
            <person name="Hossain A."/>
            <person name="Karabika E."/>
            <person name="Karaffa L."/>
            <person name="Karanyi Z."/>
            <person name="Krasevec N."/>
            <person name="Kuo A."/>
            <person name="Kusch H."/>
            <person name="LaButti K."/>
            <person name="Lagendijk E.L."/>
            <person name="Lapidus A."/>
            <person name="Levasseur A."/>
            <person name="Lindquist E."/>
            <person name="Lipzen A."/>
            <person name="Logrieco A.F."/>
            <person name="MacCabe A."/>
            <person name="Maekelae M.R."/>
            <person name="Malavazi I."/>
            <person name="Melin P."/>
            <person name="Meyer V."/>
            <person name="Mielnichuk N."/>
            <person name="Miskei M."/>
            <person name="Molnar A.P."/>
            <person name="Mule G."/>
            <person name="Ngan C.Y."/>
            <person name="Orejas M."/>
            <person name="Orosz E."/>
            <person name="Ouedraogo J.P."/>
            <person name="Overkamp K.M."/>
            <person name="Park H.-S."/>
            <person name="Perrone G."/>
            <person name="Piumi F."/>
            <person name="Punt P.J."/>
            <person name="Ram A.F."/>
            <person name="Ramon A."/>
            <person name="Rauscher S."/>
            <person name="Record E."/>
            <person name="Riano-Pachon D.M."/>
            <person name="Robert V."/>
            <person name="Roehrig J."/>
            <person name="Ruller R."/>
            <person name="Salamov A."/>
            <person name="Salih N.S."/>
            <person name="Samson R.A."/>
            <person name="Sandor E."/>
            <person name="Sanguinetti M."/>
            <person name="Schuetze T."/>
            <person name="Sepcic K."/>
            <person name="Shelest E."/>
            <person name="Sherlock G."/>
            <person name="Sophianopoulou V."/>
            <person name="Squina F.M."/>
            <person name="Sun H."/>
            <person name="Susca A."/>
            <person name="Todd R.B."/>
            <person name="Tsang A."/>
            <person name="Unkles S.E."/>
            <person name="van de Wiele N."/>
            <person name="van Rossen-Uffink D."/>
            <person name="Oliveira J.V."/>
            <person name="Vesth T.C."/>
            <person name="Visser J."/>
            <person name="Yu J.-H."/>
            <person name="Zhou M."/>
            <person name="Andersen M.R."/>
            <person name="Archer D.B."/>
            <person name="Baker S.E."/>
            <person name="Benoit I."/>
            <person name="Brakhage A.A."/>
            <person name="Braus G.H."/>
            <person name="Fischer R."/>
            <person name="Frisvad J.C."/>
            <person name="Goldman G.H."/>
            <person name="Houbraken J."/>
            <person name="Oakley B."/>
            <person name="Pocsi I."/>
            <person name="Scazzocchio C."/>
            <person name="Seiboth B."/>
            <person name="vanKuyk P.A."/>
            <person name="Wortman J."/>
            <person name="Dyer P.S."/>
            <person name="Grigoriev I.V."/>
        </authorList>
    </citation>
    <scope>NUCLEOTIDE SEQUENCE [LARGE SCALE GENOMIC DNA]</scope>
    <source>
        <strain evidence="3">CBS 593.65</strain>
    </source>
</reference>
<proteinExistence type="predicted"/>
<name>A0A1L9THM0_9EURO</name>
<protein>
    <submittedName>
        <fullName evidence="2">Uncharacterized protein</fullName>
    </submittedName>
</protein>
<dbReference type="EMBL" id="KV878586">
    <property type="protein sequence ID" value="OJJ58902.1"/>
    <property type="molecule type" value="Genomic_DNA"/>
</dbReference>
<feature type="transmembrane region" description="Helical" evidence="1">
    <location>
        <begin position="20"/>
        <end position="38"/>
    </location>
</feature>
<organism evidence="2 3">
    <name type="scientific">Aspergillus sydowii CBS 593.65</name>
    <dbReference type="NCBI Taxonomy" id="1036612"/>
    <lineage>
        <taxon>Eukaryota</taxon>
        <taxon>Fungi</taxon>
        <taxon>Dikarya</taxon>
        <taxon>Ascomycota</taxon>
        <taxon>Pezizomycotina</taxon>
        <taxon>Eurotiomycetes</taxon>
        <taxon>Eurotiomycetidae</taxon>
        <taxon>Eurotiales</taxon>
        <taxon>Aspergillaceae</taxon>
        <taxon>Aspergillus</taxon>
        <taxon>Aspergillus subgen. Nidulantes</taxon>
    </lineage>
</organism>
<feature type="non-terminal residue" evidence="2">
    <location>
        <position position="58"/>
    </location>
</feature>
<keyword evidence="1" id="KW-0812">Transmembrane</keyword>